<comment type="function">
    <text evidence="7 9">Together with its co-chaperonin GroES, plays an essential role in assisting protein folding. The GroEL-GroES system forms a nano-cage that allows encapsulation of the non-native substrate proteins and provides a physical environment optimized to promote and accelerate protein folding.</text>
</comment>
<dbReference type="Gene3D" id="3.30.260.10">
    <property type="entry name" value="TCP-1-like chaperonin intermediate domain"/>
    <property type="match status" value="1"/>
</dbReference>
<dbReference type="PRINTS" id="PR00298">
    <property type="entry name" value="CHAPERONIN60"/>
</dbReference>
<dbReference type="Pfam" id="PF00118">
    <property type="entry name" value="Cpn60_TCP1"/>
    <property type="match status" value="1"/>
</dbReference>
<dbReference type="GO" id="GO:0005737">
    <property type="term" value="C:cytoplasm"/>
    <property type="evidence" value="ECO:0007669"/>
    <property type="project" value="UniProtKB-SubCell"/>
</dbReference>
<comment type="caution">
    <text evidence="7">Lacks conserved residue(s) required for the propagation of feature annotation.</text>
</comment>
<name>A0A3N6ND89_9CYAN</name>
<evidence type="ECO:0000256" key="3">
    <source>
        <dbReference type="ARBA" id="ARBA00022741"/>
    </source>
</evidence>
<dbReference type="NCBIfam" id="TIGR02348">
    <property type="entry name" value="GroEL"/>
    <property type="match status" value="1"/>
</dbReference>
<dbReference type="Gene3D" id="3.50.7.10">
    <property type="entry name" value="GroEL"/>
    <property type="match status" value="1"/>
</dbReference>
<keyword evidence="4 7" id="KW-0067">ATP-binding</keyword>
<dbReference type="FunFam" id="3.50.7.10:FF:000001">
    <property type="entry name" value="60 kDa chaperonin"/>
    <property type="match status" value="1"/>
</dbReference>
<keyword evidence="2 7" id="KW-0963">Cytoplasm</keyword>
<comment type="caution">
    <text evidence="12">The sequence shown here is derived from an EMBL/GenBank/DDBJ whole genome shotgun (WGS) entry which is preliminary data.</text>
</comment>
<dbReference type="GO" id="GO:0140662">
    <property type="term" value="F:ATP-dependent protein folding chaperone"/>
    <property type="evidence" value="ECO:0007669"/>
    <property type="project" value="InterPro"/>
</dbReference>
<dbReference type="EC" id="5.6.1.7" evidence="7"/>
<dbReference type="GO" id="GO:0005524">
    <property type="term" value="F:ATP binding"/>
    <property type="evidence" value="ECO:0007669"/>
    <property type="project" value="UniProtKB-UniRule"/>
</dbReference>
<evidence type="ECO:0000256" key="6">
    <source>
        <dbReference type="ARBA" id="ARBA00023235"/>
    </source>
</evidence>
<organism evidence="12 13">
    <name type="scientific">Okeania hirsuta</name>
    <dbReference type="NCBI Taxonomy" id="1458930"/>
    <lineage>
        <taxon>Bacteria</taxon>
        <taxon>Bacillati</taxon>
        <taxon>Cyanobacteriota</taxon>
        <taxon>Cyanophyceae</taxon>
        <taxon>Oscillatoriophycideae</taxon>
        <taxon>Oscillatoriales</taxon>
        <taxon>Microcoleaceae</taxon>
        <taxon>Okeania</taxon>
    </lineage>
</organism>
<dbReference type="GO" id="GO:0042026">
    <property type="term" value="P:protein refolding"/>
    <property type="evidence" value="ECO:0007669"/>
    <property type="project" value="UniProtKB-UniRule"/>
</dbReference>
<evidence type="ECO:0000313" key="12">
    <source>
        <dbReference type="EMBL" id="RQH32052.1"/>
    </source>
</evidence>
<dbReference type="PROSITE" id="PS00296">
    <property type="entry name" value="CHAPERONINS_CPN60"/>
    <property type="match status" value="1"/>
</dbReference>
<evidence type="ECO:0000256" key="8">
    <source>
        <dbReference type="RuleBase" id="RU000418"/>
    </source>
</evidence>
<dbReference type="InterPro" id="IPR002423">
    <property type="entry name" value="Cpn60/GroEL/TCP-1"/>
</dbReference>
<dbReference type="NCBIfam" id="NF009487">
    <property type="entry name" value="PRK12849.1"/>
    <property type="match status" value="1"/>
</dbReference>
<dbReference type="CDD" id="cd03344">
    <property type="entry name" value="GroEL"/>
    <property type="match status" value="1"/>
</dbReference>
<feature type="coiled-coil region" evidence="10">
    <location>
        <begin position="337"/>
        <end position="364"/>
    </location>
</feature>
<evidence type="ECO:0000256" key="1">
    <source>
        <dbReference type="ARBA" id="ARBA00006607"/>
    </source>
</evidence>
<dbReference type="SUPFAM" id="SSF52029">
    <property type="entry name" value="GroEL apical domain-like"/>
    <property type="match status" value="1"/>
</dbReference>
<feature type="compositionally biased region" description="Gly residues" evidence="11">
    <location>
        <begin position="533"/>
        <end position="544"/>
    </location>
</feature>
<dbReference type="Proteomes" id="UP000269154">
    <property type="component" value="Unassembled WGS sequence"/>
</dbReference>
<dbReference type="PANTHER" id="PTHR45633">
    <property type="entry name" value="60 KDA HEAT SHOCK PROTEIN, MITOCHONDRIAL"/>
    <property type="match status" value="1"/>
</dbReference>
<protein>
    <recommendedName>
        <fullName evidence="7">Chaperonin GroEL</fullName>
        <ecNumber evidence="7">5.6.1.7</ecNumber>
    </recommendedName>
    <alternativeName>
        <fullName evidence="7">60 kDa chaperonin</fullName>
    </alternativeName>
    <alternativeName>
        <fullName evidence="7">Chaperonin-60</fullName>
        <shortName evidence="7">Cpn60</shortName>
    </alternativeName>
</protein>
<sequence>MAKRIIYNENARRALERGMDILAESVAVTLGPKGRNVVLEKKFGAPQIVNDGVTIAKEIELEDHIENTGVALIRQAASKTNDAAGDGTTTATVLAHAIVKEGLRNVAAGANPIAIKRGVDKAAGFLVEKIASHARQIEDSKAIAQVGSISAGNDEEVGNMIAQAMDKVGKEGVISLEEGKSMQTELEITEGMRFDKGYISPYFATDMERMEAVLEEPMILITDKKIALVQDLVPVLEQVARSGKPLLILAEDIEKEALATLVVNRLRGVLNVAAVKAPGFGDRRKAMLEDIAVLTGGQVITEDAGLKLESTKLDMLGKARRINITKDNTTIVAEGNEKEVKSRCDQIRRQMEETESSYDKEKLQERLAKLAGGVAVIKVGAATETEMKDRKLRLEDAINATKAAVEEGIVPGGGTTLAHLAPDLENWANENLQAEELTGALIVSRALLAPLKRIAENAGQNGAVIAERVREKDFNTGYNAATNDFIDLFEAGIVDPAKVTRSALQNAASIAGMVLTTECIVVDKPEPKEGAPAGAGMGGGDFDY</sequence>
<dbReference type="GO" id="GO:0016853">
    <property type="term" value="F:isomerase activity"/>
    <property type="evidence" value="ECO:0007669"/>
    <property type="project" value="UniProtKB-KW"/>
</dbReference>
<comment type="similarity">
    <text evidence="1 7 8">Belongs to the chaperonin (HSP60) family.</text>
</comment>
<reference evidence="12 13" key="1">
    <citation type="journal article" date="2018" name="ACS Chem. Biol.">
        <title>Ketoreductase domain dysfunction expands chemodiversity: malyngamide biosynthesis in the cyanobacterium Okeania hirsuta.</title>
        <authorList>
            <person name="Moss N.A."/>
            <person name="Leao T."/>
            <person name="Rankin M."/>
            <person name="McCullough T.M."/>
            <person name="Qu P."/>
            <person name="Korobeynikov A."/>
            <person name="Smith J.L."/>
            <person name="Gerwick L."/>
            <person name="Gerwick W.H."/>
        </authorList>
    </citation>
    <scope>NUCLEOTIDE SEQUENCE [LARGE SCALE GENOMIC DNA]</scope>
    <source>
        <strain evidence="12 13">PAB10Feb10-1</strain>
    </source>
</reference>
<dbReference type="GO" id="GO:0051082">
    <property type="term" value="F:unfolded protein binding"/>
    <property type="evidence" value="ECO:0007669"/>
    <property type="project" value="UniProtKB-UniRule"/>
</dbReference>
<feature type="binding site" evidence="7">
    <location>
        <begin position="479"/>
        <end position="481"/>
    </location>
    <ligand>
        <name>ATP</name>
        <dbReference type="ChEBI" id="CHEBI:30616"/>
    </ligand>
</feature>
<evidence type="ECO:0000256" key="7">
    <source>
        <dbReference type="HAMAP-Rule" id="MF_00600"/>
    </source>
</evidence>
<dbReference type="InterPro" id="IPR027413">
    <property type="entry name" value="GROEL-like_equatorial_sf"/>
</dbReference>
<feature type="binding site" evidence="7">
    <location>
        <position position="413"/>
    </location>
    <ligand>
        <name>ATP</name>
        <dbReference type="ChEBI" id="CHEBI:30616"/>
    </ligand>
</feature>
<comment type="subcellular location">
    <subcellularLocation>
        <location evidence="7">Cytoplasm</location>
    </subcellularLocation>
</comment>
<evidence type="ECO:0000256" key="10">
    <source>
        <dbReference type="SAM" id="Coils"/>
    </source>
</evidence>
<dbReference type="InterPro" id="IPR001844">
    <property type="entry name" value="Cpn60/GroEL"/>
</dbReference>
<feature type="binding site" evidence="7">
    <location>
        <begin position="29"/>
        <end position="32"/>
    </location>
    <ligand>
        <name>ATP</name>
        <dbReference type="ChEBI" id="CHEBI:30616"/>
    </ligand>
</feature>
<keyword evidence="13" id="KW-1185">Reference proteome</keyword>
<evidence type="ECO:0000256" key="11">
    <source>
        <dbReference type="SAM" id="MobiDB-lite"/>
    </source>
</evidence>
<evidence type="ECO:0000256" key="2">
    <source>
        <dbReference type="ARBA" id="ARBA00022490"/>
    </source>
</evidence>
<dbReference type="NCBIfam" id="NF009488">
    <property type="entry name" value="PRK12850.1"/>
    <property type="match status" value="1"/>
</dbReference>
<keyword evidence="3 7" id="KW-0547">Nucleotide-binding</keyword>
<dbReference type="Gene3D" id="1.10.560.10">
    <property type="entry name" value="GroEL-like equatorial domain"/>
    <property type="match status" value="1"/>
</dbReference>
<dbReference type="EMBL" id="RCBY01000160">
    <property type="protein sequence ID" value="RQH32052.1"/>
    <property type="molecule type" value="Genomic_DNA"/>
</dbReference>
<evidence type="ECO:0000256" key="4">
    <source>
        <dbReference type="ARBA" id="ARBA00022840"/>
    </source>
</evidence>
<dbReference type="NCBIfam" id="NF000592">
    <property type="entry name" value="PRK00013.1"/>
    <property type="match status" value="1"/>
</dbReference>
<feature type="binding site" evidence="7">
    <location>
        <position position="495"/>
    </location>
    <ligand>
        <name>ATP</name>
        <dbReference type="ChEBI" id="CHEBI:30616"/>
    </ligand>
</feature>
<dbReference type="OrthoDB" id="9766614at2"/>
<feature type="region of interest" description="Disordered" evidence="11">
    <location>
        <begin position="525"/>
        <end position="544"/>
    </location>
</feature>
<dbReference type="RefSeq" id="WP_124147415.1">
    <property type="nucleotide sequence ID" value="NZ_CAWOKI010000261.1"/>
</dbReference>
<feature type="binding site" evidence="7">
    <location>
        <begin position="86"/>
        <end position="90"/>
    </location>
    <ligand>
        <name>ATP</name>
        <dbReference type="ChEBI" id="CHEBI:30616"/>
    </ligand>
</feature>
<evidence type="ECO:0000256" key="9">
    <source>
        <dbReference type="RuleBase" id="RU000419"/>
    </source>
</evidence>
<dbReference type="NCBIfam" id="NF009489">
    <property type="entry name" value="PRK12851.1"/>
    <property type="match status" value="1"/>
</dbReference>
<dbReference type="HAMAP" id="MF_00600">
    <property type="entry name" value="CH60"/>
    <property type="match status" value="1"/>
</dbReference>
<dbReference type="AlphaFoldDB" id="A0A3N6ND89"/>
<gene>
    <name evidence="7 12" type="primary">groL</name>
    <name evidence="7" type="synonym">groEL</name>
    <name evidence="12" type="ORF">D5R40_22750</name>
</gene>
<dbReference type="InterPro" id="IPR018370">
    <property type="entry name" value="Chaperonin_Cpn60_CS"/>
</dbReference>
<dbReference type="InterPro" id="IPR027410">
    <property type="entry name" value="TCP-1-like_intermed_sf"/>
</dbReference>
<keyword evidence="5 7" id="KW-0143">Chaperone</keyword>
<accession>A0A3N6ND89</accession>
<proteinExistence type="inferred from homology"/>
<dbReference type="SUPFAM" id="SSF54849">
    <property type="entry name" value="GroEL-intermediate domain like"/>
    <property type="match status" value="1"/>
</dbReference>
<keyword evidence="6 7" id="KW-0413">Isomerase</keyword>
<evidence type="ECO:0000256" key="5">
    <source>
        <dbReference type="ARBA" id="ARBA00023186"/>
    </source>
</evidence>
<evidence type="ECO:0000313" key="13">
    <source>
        <dbReference type="Proteomes" id="UP000269154"/>
    </source>
</evidence>
<dbReference type="InterPro" id="IPR027409">
    <property type="entry name" value="GroEL-like_apical_dom_sf"/>
</dbReference>
<dbReference type="SUPFAM" id="SSF48592">
    <property type="entry name" value="GroEL equatorial domain-like"/>
    <property type="match status" value="1"/>
</dbReference>
<comment type="subunit">
    <text evidence="7 9">Forms a cylinder of 14 subunits composed of two heptameric rings stacked back-to-back. Interacts with the co-chaperonin GroES.</text>
</comment>
<keyword evidence="10" id="KW-0175">Coiled coil</keyword>